<dbReference type="InterPro" id="IPR022291">
    <property type="entry name" value="Bacteriocin_synth_cyclodeHase"/>
</dbReference>
<protein>
    <submittedName>
        <fullName evidence="2">Adenylation/heterocyclization protein</fullName>
    </submittedName>
</protein>
<evidence type="ECO:0000313" key="3">
    <source>
        <dbReference type="Proteomes" id="UP000075502"/>
    </source>
</evidence>
<dbReference type="EMBL" id="JEME01002920">
    <property type="protein sequence ID" value="KYG02822.1"/>
    <property type="molecule type" value="Genomic_DNA"/>
</dbReference>
<dbReference type="InterPro" id="IPR003776">
    <property type="entry name" value="YcaO-like_dom"/>
</dbReference>
<feature type="domain" description="YcaO" evidence="1">
    <location>
        <begin position="378"/>
        <end position="733"/>
    </location>
</feature>
<organism evidence="2 3">
    <name type="scientific">Sorangium cellulosum</name>
    <name type="common">Polyangium cellulosum</name>
    <dbReference type="NCBI Taxonomy" id="56"/>
    <lineage>
        <taxon>Bacteria</taxon>
        <taxon>Pseudomonadati</taxon>
        <taxon>Myxococcota</taxon>
        <taxon>Polyangia</taxon>
        <taxon>Polyangiales</taxon>
        <taxon>Polyangiaceae</taxon>
        <taxon>Sorangium</taxon>
    </lineage>
</organism>
<dbReference type="InterPro" id="IPR027624">
    <property type="entry name" value="TOMM_cyclo_SagD"/>
</dbReference>
<proteinExistence type="predicted"/>
<dbReference type="NCBIfam" id="TIGR03604">
    <property type="entry name" value="TOMM_cyclo_SagD"/>
    <property type="match status" value="1"/>
</dbReference>
<dbReference type="Gene3D" id="3.30.160.660">
    <property type="match status" value="1"/>
</dbReference>
<evidence type="ECO:0000259" key="1">
    <source>
        <dbReference type="PROSITE" id="PS51664"/>
    </source>
</evidence>
<dbReference type="NCBIfam" id="TIGR00702">
    <property type="entry name" value="YcaO-type kinase domain"/>
    <property type="match status" value="1"/>
</dbReference>
<dbReference type="Gene3D" id="3.40.50.720">
    <property type="entry name" value="NAD(P)-binding Rossmann-like Domain"/>
    <property type="match status" value="1"/>
</dbReference>
<dbReference type="Gene3D" id="3.30.1330.230">
    <property type="match status" value="1"/>
</dbReference>
<gene>
    <name evidence="2" type="ORF">BE21_54250</name>
</gene>
<dbReference type="NCBIfam" id="TIGR03882">
    <property type="entry name" value="cyclo_dehyd_2"/>
    <property type="match status" value="1"/>
</dbReference>
<reference evidence="2 3" key="1">
    <citation type="submission" date="2014-02" db="EMBL/GenBank/DDBJ databases">
        <title>The small core and large imbalanced accessory genome model reveals a collaborative survival strategy of Sorangium cellulosum strains in nature.</title>
        <authorList>
            <person name="Han K."/>
            <person name="Peng R."/>
            <person name="Blom J."/>
            <person name="Li Y.-Z."/>
        </authorList>
    </citation>
    <scope>NUCLEOTIDE SEQUENCE [LARGE SCALE GENOMIC DNA]</scope>
    <source>
        <strain evidence="2 3">So0007-03</strain>
    </source>
</reference>
<accession>A0A150TDU0</accession>
<dbReference type="Pfam" id="PF02624">
    <property type="entry name" value="YcaO"/>
    <property type="match status" value="1"/>
</dbReference>
<comment type="caution">
    <text evidence="2">The sequence shown here is derived from an EMBL/GenBank/DDBJ whole genome shotgun (WGS) entry which is preliminary data.</text>
</comment>
<dbReference type="PROSITE" id="PS51664">
    <property type="entry name" value="YCAO"/>
    <property type="match status" value="1"/>
</dbReference>
<name>A0A150TDU0_SORCE</name>
<dbReference type="Gene3D" id="3.30.40.250">
    <property type="match status" value="1"/>
</dbReference>
<dbReference type="AlphaFoldDB" id="A0A150TDU0"/>
<evidence type="ECO:0000313" key="2">
    <source>
        <dbReference type="EMBL" id="KYG02822.1"/>
    </source>
</evidence>
<dbReference type="Gene3D" id="3.90.930.60">
    <property type="match status" value="1"/>
</dbReference>
<dbReference type="PANTHER" id="PTHR37809">
    <property type="entry name" value="RIBOSOMAL PROTEIN S12 METHYLTHIOTRANSFERASE ACCESSORY FACTOR YCAO"/>
    <property type="match status" value="1"/>
</dbReference>
<dbReference type="Proteomes" id="UP000075502">
    <property type="component" value="Unassembled WGS sequence"/>
</dbReference>
<dbReference type="PANTHER" id="PTHR37809:SF1">
    <property type="entry name" value="RIBOSOMAL PROTEIN S12 METHYLTHIOTRANSFERASE ACCESSORY FACTOR YCAO"/>
    <property type="match status" value="1"/>
</dbReference>
<sequence>MLNRVLRFKEHLRVQPLDEERAFVIGEREQFMLQGRAYALAAHLADGRHTVAQIIDALDDGRGAQAEVLYALAMLEQRGYIVEAGEGLSSEGAAFWRAQGVDAARAAERLAATPVAVHAAGEAEAGPLVEALREAGVRVEAEADVDVVVAPDYLHGDIEGWNRRALERNTRWALVKPTGTVLWVGPMFRPGGGPCWACVAHRLRENRPVEVYLERRSGVLGPLTPPRAELPSSVRAGAHFASITLARWIADGGIGRIDEHLLTLELPRFVCLEHPVTRRPQCPVCGDAEMVRRRTLSPIVLQSRPKRFTDDGGHRVAPPEETLARIERHVDALTGAIASAGPIPGRDHPLRPVHGAAYRVCPAGDAPSFDDFHRTSMGKGRTAAQARASALSEAIERYSALFQGDEARVRARFVDLGDAAVHPDALQNYSVAQLRARDTTNAGISDEKRLVPRPFDERAEIDWTPVWSLTHERRRWVPTAYCYQHTPMPAGERFCYVNPNGHAAGNCVEEAILQAFFELVERDSIALWWYNRARRPAIDLDSFDEPYFVTLSTHYASLGHRIWALDLTTDLRIPAFAAVSRAEGTGQFCVGFGCHFDARLGVQRALTELNQLFDPARSHPAPWEHDALGDGAFLLPDATATRRRADFLQAHHNDLREDVRACVERAAAAGLETLVLDQTRPDLDLVAVKVIVPGLRHFWPRFGPGRLYDVPVALGWVAAPLAEPELNPVPLYL</sequence>